<sequence>MTTKRKSLILALDDADRRFNIAISKMSEITNRVHELEIKRNESLKVQFLNGTLDEPNRDDLIYCEVVQGYRSMSRRKNELEEERNYYVWELEKLK</sequence>
<proteinExistence type="predicted"/>
<name>A0AAT9JAT5_9VIRU</name>
<protein>
    <submittedName>
        <fullName evidence="1">ORF25</fullName>
    </submittedName>
</protein>
<reference evidence="1" key="2">
    <citation type="submission" date="2024-03" db="EMBL/GenBank/DDBJ databases">
        <authorList>
            <person name="Ni Y."/>
            <person name="Xu T."/>
            <person name="Yan S."/>
            <person name="Chen L."/>
            <person name="Wang Y."/>
        </authorList>
    </citation>
    <scope>NUCLEOTIDE SEQUENCE</scope>
    <source>
        <strain evidence="1">NYM1</strain>
    </source>
</reference>
<organism evidence="1">
    <name type="scientific">Nitrosopumilaceae spindle-shaped virus</name>
    <dbReference type="NCBI Taxonomy" id="3065433"/>
    <lineage>
        <taxon>Viruses</taxon>
    </lineage>
</organism>
<accession>A0AAT9JAT5</accession>
<dbReference type="EMBL" id="BK067792">
    <property type="protein sequence ID" value="DBA52232.1"/>
    <property type="molecule type" value="Genomic_DNA"/>
</dbReference>
<reference evidence="1" key="1">
    <citation type="journal article" date="2024" name="Environ. Microbiol. Rep.">
        <title>Hiding in plain sight: The discovery of complete genomes of 11 hypothetical spindle-shaped viruses that putatively infect mesophilic ammonia-oxidizing archaea.</title>
        <authorList>
            <person name="Ni Y."/>
            <person name="Xu T."/>
            <person name="Yan S."/>
            <person name="Chen L."/>
            <person name="Wang Y."/>
        </authorList>
    </citation>
    <scope>NUCLEOTIDE SEQUENCE</scope>
    <source>
        <strain evidence="1">NYM1</strain>
    </source>
</reference>
<evidence type="ECO:0000313" key="1">
    <source>
        <dbReference type="EMBL" id="DBA52232.1"/>
    </source>
</evidence>